<accession>A0A2T0FMZ4</accession>
<evidence type="ECO:0000256" key="1">
    <source>
        <dbReference type="ARBA" id="ARBA00022679"/>
    </source>
</evidence>
<sequence length="149" mass="16271">MASLKSGIMLRSMRTQDISKVQELVARDGGSLFSFVDLVVYCLQAGYEAVVADHDGKIVGIAAGKHMKTKSHIDLVCVSKEHRGNGIATSLLSEFKAHAQGNAIYLEVDVKNLAAQRLYASLGYETTQVIPQYYLKSNALEMRAHEVVA</sequence>
<feature type="domain" description="N-acetyltransferase" evidence="2">
    <location>
        <begin position="8"/>
        <end position="147"/>
    </location>
</feature>
<dbReference type="GeneID" id="36517730"/>
<evidence type="ECO:0000259" key="2">
    <source>
        <dbReference type="PROSITE" id="PS51186"/>
    </source>
</evidence>
<dbReference type="Proteomes" id="UP000238350">
    <property type="component" value="Unassembled WGS sequence"/>
</dbReference>
<organism evidence="3 4">
    <name type="scientific">Wickerhamiella sorbophila</name>
    <dbReference type="NCBI Taxonomy" id="45607"/>
    <lineage>
        <taxon>Eukaryota</taxon>
        <taxon>Fungi</taxon>
        <taxon>Dikarya</taxon>
        <taxon>Ascomycota</taxon>
        <taxon>Saccharomycotina</taxon>
        <taxon>Dipodascomycetes</taxon>
        <taxon>Dipodascales</taxon>
        <taxon>Trichomonascaceae</taxon>
        <taxon>Wickerhamiella</taxon>
    </lineage>
</organism>
<keyword evidence="4" id="KW-1185">Reference proteome</keyword>
<dbReference type="EMBL" id="NDIQ01000022">
    <property type="protein sequence ID" value="PRT56362.1"/>
    <property type="molecule type" value="Genomic_DNA"/>
</dbReference>
<dbReference type="PANTHER" id="PTHR13947">
    <property type="entry name" value="GNAT FAMILY N-ACETYLTRANSFERASE"/>
    <property type="match status" value="1"/>
</dbReference>
<dbReference type="GO" id="GO:0008080">
    <property type="term" value="F:N-acetyltransferase activity"/>
    <property type="evidence" value="ECO:0007669"/>
    <property type="project" value="InterPro"/>
</dbReference>
<comment type="caution">
    <text evidence="3">The sequence shown here is derived from an EMBL/GenBank/DDBJ whole genome shotgun (WGS) entry which is preliminary data.</text>
</comment>
<dbReference type="AlphaFoldDB" id="A0A2T0FMZ4"/>
<dbReference type="Pfam" id="PF13673">
    <property type="entry name" value="Acetyltransf_10"/>
    <property type="match status" value="1"/>
</dbReference>
<proteinExistence type="predicted"/>
<dbReference type="OrthoDB" id="41532at2759"/>
<evidence type="ECO:0000313" key="4">
    <source>
        <dbReference type="Proteomes" id="UP000238350"/>
    </source>
</evidence>
<name>A0A2T0FMZ4_9ASCO</name>
<dbReference type="RefSeq" id="XP_024666307.1">
    <property type="nucleotide sequence ID" value="XM_024810539.1"/>
</dbReference>
<protein>
    <recommendedName>
        <fullName evidence="2">N-acetyltransferase domain-containing protein</fullName>
    </recommendedName>
</protein>
<dbReference type="PROSITE" id="PS51186">
    <property type="entry name" value="GNAT"/>
    <property type="match status" value="1"/>
</dbReference>
<dbReference type="InterPro" id="IPR016181">
    <property type="entry name" value="Acyl_CoA_acyltransferase"/>
</dbReference>
<evidence type="ECO:0000313" key="3">
    <source>
        <dbReference type="EMBL" id="PRT56362.1"/>
    </source>
</evidence>
<dbReference type="PANTHER" id="PTHR13947:SF37">
    <property type="entry name" value="LD18367P"/>
    <property type="match status" value="1"/>
</dbReference>
<reference evidence="3 4" key="1">
    <citation type="submission" date="2017-04" db="EMBL/GenBank/DDBJ databases">
        <title>Genome sequencing of [Candida] sorbophila.</title>
        <authorList>
            <person name="Ahn J.O."/>
        </authorList>
    </citation>
    <scope>NUCLEOTIDE SEQUENCE [LARGE SCALE GENOMIC DNA]</scope>
    <source>
        <strain evidence="3 4">DS02</strain>
    </source>
</reference>
<dbReference type="InterPro" id="IPR000182">
    <property type="entry name" value="GNAT_dom"/>
</dbReference>
<dbReference type="Gene3D" id="3.40.630.30">
    <property type="match status" value="1"/>
</dbReference>
<dbReference type="CDD" id="cd04301">
    <property type="entry name" value="NAT_SF"/>
    <property type="match status" value="1"/>
</dbReference>
<dbReference type="SUPFAM" id="SSF55729">
    <property type="entry name" value="Acyl-CoA N-acyltransferases (Nat)"/>
    <property type="match status" value="1"/>
</dbReference>
<gene>
    <name evidence="3" type="ORF">B9G98_03982</name>
</gene>
<dbReference type="InterPro" id="IPR050769">
    <property type="entry name" value="NAT_camello-type"/>
</dbReference>
<keyword evidence="1" id="KW-0808">Transferase</keyword>